<sequence length="221" mass="24195">MKSTVAFLLAFVSGSSLIQTAPSDYHLEFPASSFQQYFTIDPNDASCTGGMCRLSVQPGTNQILAAVDSEDITAAHLSPYLKTSETPAAYGYSGVNLIVKEGEIGNIMGIVTEANLKGKIALTIHYADYTKLNKDVEWEGTLEENIVQVWVILTANEINDAFFDAPAIDNTTWIVNDDLKANLENVKTKDHKLVTRENNEILLDTSFAENPQCNSRVAAEL</sequence>
<protein>
    <submittedName>
        <fullName evidence="1">Uncharacterized protein</fullName>
    </submittedName>
</protein>
<keyword evidence="2" id="KW-1185">Reference proteome</keyword>
<gene>
    <name evidence="1" type="ORF">DSO57_1000388</name>
</gene>
<evidence type="ECO:0000313" key="1">
    <source>
        <dbReference type="EMBL" id="KAJ9086762.1"/>
    </source>
</evidence>
<proteinExistence type="predicted"/>
<dbReference type="Proteomes" id="UP001165960">
    <property type="component" value="Unassembled WGS sequence"/>
</dbReference>
<comment type="caution">
    <text evidence="1">The sequence shown here is derived from an EMBL/GenBank/DDBJ whole genome shotgun (WGS) entry which is preliminary data.</text>
</comment>
<name>A0ACC2UK82_9FUNG</name>
<evidence type="ECO:0000313" key="2">
    <source>
        <dbReference type="Proteomes" id="UP001165960"/>
    </source>
</evidence>
<accession>A0ACC2UK82</accession>
<organism evidence="1 2">
    <name type="scientific">Entomophthora muscae</name>
    <dbReference type="NCBI Taxonomy" id="34485"/>
    <lineage>
        <taxon>Eukaryota</taxon>
        <taxon>Fungi</taxon>
        <taxon>Fungi incertae sedis</taxon>
        <taxon>Zoopagomycota</taxon>
        <taxon>Entomophthoromycotina</taxon>
        <taxon>Entomophthoromycetes</taxon>
        <taxon>Entomophthorales</taxon>
        <taxon>Entomophthoraceae</taxon>
        <taxon>Entomophthora</taxon>
    </lineage>
</organism>
<dbReference type="EMBL" id="QTSX02000711">
    <property type="protein sequence ID" value="KAJ9086762.1"/>
    <property type="molecule type" value="Genomic_DNA"/>
</dbReference>
<reference evidence="1" key="1">
    <citation type="submission" date="2022-04" db="EMBL/GenBank/DDBJ databases">
        <title>Genome of the entomopathogenic fungus Entomophthora muscae.</title>
        <authorList>
            <person name="Elya C."/>
            <person name="Lovett B.R."/>
            <person name="Lee E."/>
            <person name="Macias A.M."/>
            <person name="Hajek A.E."/>
            <person name="De Bivort B.L."/>
            <person name="Kasson M.T."/>
            <person name="De Fine Licht H.H."/>
            <person name="Stajich J.E."/>
        </authorList>
    </citation>
    <scope>NUCLEOTIDE SEQUENCE</scope>
    <source>
        <strain evidence="1">Berkeley</strain>
    </source>
</reference>